<feature type="transmembrane region" description="Helical" evidence="1">
    <location>
        <begin position="100"/>
        <end position="130"/>
    </location>
</feature>
<feature type="transmembrane region" description="Helical" evidence="1">
    <location>
        <begin position="177"/>
        <end position="194"/>
    </location>
</feature>
<dbReference type="EMBL" id="SPSF01000018">
    <property type="protein sequence ID" value="MPQ62054.1"/>
    <property type="molecule type" value="Genomic_DNA"/>
</dbReference>
<keyword evidence="1" id="KW-1133">Transmembrane helix</keyword>
<accession>A0A5N7IZY9</accession>
<dbReference type="AlphaFoldDB" id="A0A5N7IZY9"/>
<dbReference type="RefSeq" id="WP_152751898.1">
    <property type="nucleotide sequence ID" value="NZ_SPSE01000020.1"/>
</dbReference>
<keyword evidence="1" id="KW-0472">Membrane</keyword>
<keyword evidence="1" id="KW-0812">Transmembrane</keyword>
<comment type="caution">
    <text evidence="2">The sequence shown here is derived from an EMBL/GenBank/DDBJ whole genome shotgun (WGS) entry which is preliminary data.</text>
</comment>
<evidence type="ECO:0000313" key="3">
    <source>
        <dbReference type="Proteomes" id="UP000342249"/>
    </source>
</evidence>
<dbReference type="Pfam" id="PF12730">
    <property type="entry name" value="ABC2_membrane_4"/>
    <property type="match status" value="1"/>
</dbReference>
<reference evidence="2 3" key="1">
    <citation type="journal article" date="2019" name="Lett. Appl. Microbiol.">
        <title>A case of 'blown pack' spoilage of vacuum-packaged pork likely associated with Clostridium estertheticum in Canada.</title>
        <authorList>
            <person name="Zhang P."/>
            <person name="Ward P."/>
            <person name="McMullen L.M."/>
            <person name="Yang X."/>
        </authorList>
    </citation>
    <scope>NUCLEOTIDE SEQUENCE [LARGE SCALE GENOMIC DNA]</scope>
    <source>
        <strain evidence="2 3">MA19</strain>
    </source>
</reference>
<sequence>MLKLIKLEIKKFKLNKNVKTVMIINLIILAVLLLGVYSLKFNTKENMFRNYSDVFLYTGTIVRATFSIFAAALISKLIIGEYKCKTINIMFSYPIKRKKIMAAKLAIVVIFAFTTMILSNIFLILSIYLLNIFANFIQIPLTQDILLKNLINIFVYSATFSFVSLIPLYIGMRNKSGSATIITSIIVVSLLNSGSNGDTLSSIIIFPIILAIIGVFVAYLSIKDIEKVDVTTP</sequence>
<evidence type="ECO:0000256" key="1">
    <source>
        <dbReference type="SAM" id="Phobius"/>
    </source>
</evidence>
<name>A0A5N7IZY9_9CLOT</name>
<evidence type="ECO:0000313" key="2">
    <source>
        <dbReference type="EMBL" id="MPQ62054.1"/>
    </source>
</evidence>
<feature type="transmembrane region" description="Helical" evidence="1">
    <location>
        <begin position="21"/>
        <end position="39"/>
    </location>
</feature>
<feature type="transmembrane region" description="Helical" evidence="1">
    <location>
        <begin position="54"/>
        <end position="79"/>
    </location>
</feature>
<feature type="transmembrane region" description="Helical" evidence="1">
    <location>
        <begin position="150"/>
        <end position="170"/>
    </location>
</feature>
<proteinExistence type="predicted"/>
<feature type="transmembrane region" description="Helical" evidence="1">
    <location>
        <begin position="200"/>
        <end position="222"/>
    </location>
</feature>
<organism evidence="2 3">
    <name type="scientific">Clostridium estertheticum</name>
    <dbReference type="NCBI Taxonomy" id="238834"/>
    <lineage>
        <taxon>Bacteria</taxon>
        <taxon>Bacillati</taxon>
        <taxon>Bacillota</taxon>
        <taxon>Clostridia</taxon>
        <taxon>Eubacteriales</taxon>
        <taxon>Clostridiaceae</taxon>
        <taxon>Clostridium</taxon>
    </lineage>
</organism>
<gene>
    <name evidence="2" type="ORF">E4V82_08005</name>
</gene>
<dbReference type="Proteomes" id="UP000342249">
    <property type="component" value="Unassembled WGS sequence"/>
</dbReference>
<protein>
    <submittedName>
        <fullName evidence="2">ABC transporter permease</fullName>
    </submittedName>
</protein>